<proteinExistence type="predicted"/>
<accession>A0ABR2HTU0</accession>
<sequence length="810" mass="93034">MNNILASVPINQNQKPPNRNGNDPVKITPIVIKPNQKSNFNQAKMTQPVNIPYNTNSIGAVSVHNTNPPSVQTISHKNAPSQISKINQSPPSQMQFQQPQQIQKIAQPQQTQYSQAQQAPIVLPQDPTYFQQQQISQQPQQPPKPPEPPTPDEKIYNFLLTKYRKSFLLLLANSSAAKPENSNIKSRQLSKNSKINESNSRHSANLQEVNDNSLNENDQYFSEPKRIPGRQGVRSPIDPSLLEKYFFDISHEEAKISREGRSSRRQVAAPFCPQYEKWKKVGHGYLVNPNPPYMFEEPHFVDFICQCKLKALAIGGEGNSSYGSKDEQAPILASNARLQLSMMVDELGIEHLKVEKQIKEASSKNPKPGTIDKLAKYCNSLETKIREYNDDFRNKYRKPPSIPYDLNKLILSQQNSEEDNQNSVDYYIPPDNCKFPLEQLHFFLYALRMIELASLLTPKHSLHITKALTLVLPLILKAVTRPEKEWHFIGKKVHYTYFYRLFHLLNRLTEYFSQLPMIPCHASFGIINGIRSDITVSWQKELHKISDNIIYGGCLSWLLCEMRDISLALTIHLNDVIMIKETIQLYDDYELHHVDRFPHSTNYMHSYFNNNNTSNSTKNNFGNESFLRNRSPKSSKQSPQNDNNNNAGKKMSLKKSSKAHLIYDNDNVTGTAFSKKIDFDEDDKYDFGVDDLLNIACRENNDQRLYMIRFVLDDDGMLSFVAREPDQKDVLKASILFNCQTHVPPLYPFILAQHKQKNEDEIPVYIPEDKSFRFDVAVPSTEKFGKPPGKIHFEPFSQQSMFSLNISNFY</sequence>
<feature type="compositionally biased region" description="Polar residues" evidence="1">
    <location>
        <begin position="180"/>
        <end position="210"/>
    </location>
</feature>
<gene>
    <name evidence="2" type="ORF">M9Y10_017413</name>
</gene>
<feature type="region of interest" description="Disordered" evidence="1">
    <location>
        <begin position="215"/>
        <end position="234"/>
    </location>
</feature>
<feature type="compositionally biased region" description="Low complexity" evidence="1">
    <location>
        <begin position="614"/>
        <end position="623"/>
    </location>
</feature>
<dbReference type="EMBL" id="JAPFFF010000023">
    <property type="protein sequence ID" value="KAK8852437.1"/>
    <property type="molecule type" value="Genomic_DNA"/>
</dbReference>
<evidence type="ECO:0000256" key="1">
    <source>
        <dbReference type="SAM" id="MobiDB-lite"/>
    </source>
</evidence>
<reference evidence="2 3" key="1">
    <citation type="submission" date="2024-04" db="EMBL/GenBank/DDBJ databases">
        <title>Tritrichomonas musculus Genome.</title>
        <authorList>
            <person name="Alves-Ferreira E."/>
            <person name="Grigg M."/>
            <person name="Lorenzi H."/>
            <person name="Galac M."/>
        </authorList>
    </citation>
    <scope>NUCLEOTIDE SEQUENCE [LARGE SCALE GENOMIC DNA]</scope>
    <source>
        <strain evidence="2 3">EAF2021</strain>
    </source>
</reference>
<evidence type="ECO:0000313" key="2">
    <source>
        <dbReference type="EMBL" id="KAK8852437.1"/>
    </source>
</evidence>
<comment type="caution">
    <text evidence="2">The sequence shown here is derived from an EMBL/GenBank/DDBJ whole genome shotgun (WGS) entry which is preliminary data.</text>
</comment>
<name>A0ABR2HTU0_9EUKA</name>
<feature type="region of interest" description="Disordered" evidence="1">
    <location>
        <begin position="614"/>
        <end position="651"/>
    </location>
</feature>
<dbReference type="Proteomes" id="UP001470230">
    <property type="component" value="Unassembled WGS sequence"/>
</dbReference>
<feature type="compositionally biased region" description="Polar residues" evidence="1">
    <location>
        <begin position="626"/>
        <end position="647"/>
    </location>
</feature>
<evidence type="ECO:0000313" key="3">
    <source>
        <dbReference type="Proteomes" id="UP001470230"/>
    </source>
</evidence>
<feature type="region of interest" description="Disordered" evidence="1">
    <location>
        <begin position="60"/>
        <end position="113"/>
    </location>
</feature>
<feature type="compositionally biased region" description="Low complexity" evidence="1">
    <location>
        <begin position="88"/>
        <end position="113"/>
    </location>
</feature>
<feature type="compositionally biased region" description="Pro residues" evidence="1">
    <location>
        <begin position="140"/>
        <end position="149"/>
    </location>
</feature>
<protein>
    <submittedName>
        <fullName evidence="2">Uncharacterized protein</fullName>
    </submittedName>
</protein>
<keyword evidence="3" id="KW-1185">Reference proteome</keyword>
<feature type="compositionally biased region" description="Polar residues" evidence="1">
    <location>
        <begin position="60"/>
        <end position="87"/>
    </location>
</feature>
<feature type="compositionally biased region" description="Polar residues" evidence="1">
    <location>
        <begin position="1"/>
        <end position="21"/>
    </location>
</feature>
<feature type="region of interest" description="Disordered" evidence="1">
    <location>
        <begin position="130"/>
        <end position="154"/>
    </location>
</feature>
<feature type="region of interest" description="Disordered" evidence="1">
    <location>
        <begin position="1"/>
        <end position="27"/>
    </location>
</feature>
<feature type="region of interest" description="Disordered" evidence="1">
    <location>
        <begin position="177"/>
        <end position="210"/>
    </location>
</feature>
<organism evidence="2 3">
    <name type="scientific">Tritrichomonas musculus</name>
    <dbReference type="NCBI Taxonomy" id="1915356"/>
    <lineage>
        <taxon>Eukaryota</taxon>
        <taxon>Metamonada</taxon>
        <taxon>Parabasalia</taxon>
        <taxon>Tritrichomonadida</taxon>
        <taxon>Tritrichomonadidae</taxon>
        <taxon>Tritrichomonas</taxon>
    </lineage>
</organism>